<evidence type="ECO:0000313" key="11">
    <source>
        <dbReference type="EMBL" id="KRL76723.1"/>
    </source>
</evidence>
<protein>
    <submittedName>
        <fullName evidence="11">ABC transporter, ATP-binding protein</fullName>
    </submittedName>
</protein>
<dbReference type="Proteomes" id="UP000051048">
    <property type="component" value="Unassembled WGS sequence"/>
</dbReference>
<dbReference type="PANTHER" id="PTHR43394:SF1">
    <property type="entry name" value="ATP-BINDING CASSETTE SUB-FAMILY B MEMBER 10, MITOCHONDRIAL"/>
    <property type="match status" value="1"/>
</dbReference>
<dbReference type="Gene3D" id="1.20.1560.10">
    <property type="entry name" value="ABC transporter type 1, transmembrane domain"/>
    <property type="match status" value="1"/>
</dbReference>
<dbReference type="RefSeq" id="WP_035188781.1">
    <property type="nucleotide sequence ID" value="NZ_AZFH01000197.1"/>
</dbReference>
<proteinExistence type="predicted"/>
<dbReference type="GO" id="GO:0016887">
    <property type="term" value="F:ATP hydrolysis activity"/>
    <property type="evidence" value="ECO:0007669"/>
    <property type="project" value="InterPro"/>
</dbReference>
<dbReference type="InterPro" id="IPR036640">
    <property type="entry name" value="ABC1_TM_sf"/>
</dbReference>
<gene>
    <name evidence="11" type="ORF">FC36_GL001838</name>
</gene>
<feature type="transmembrane region" description="Helical" evidence="8">
    <location>
        <begin position="65"/>
        <end position="87"/>
    </location>
</feature>
<keyword evidence="2" id="KW-0813">Transport</keyword>
<dbReference type="SUPFAM" id="SSF52540">
    <property type="entry name" value="P-loop containing nucleoside triphosphate hydrolases"/>
    <property type="match status" value="1"/>
</dbReference>
<evidence type="ECO:0000256" key="5">
    <source>
        <dbReference type="ARBA" id="ARBA00022840"/>
    </source>
</evidence>
<dbReference type="InterPro" id="IPR027417">
    <property type="entry name" value="P-loop_NTPase"/>
</dbReference>
<feature type="domain" description="ABC transporter" evidence="9">
    <location>
        <begin position="341"/>
        <end position="573"/>
    </location>
</feature>
<evidence type="ECO:0000256" key="1">
    <source>
        <dbReference type="ARBA" id="ARBA00004651"/>
    </source>
</evidence>
<evidence type="ECO:0000259" key="10">
    <source>
        <dbReference type="PROSITE" id="PS50929"/>
    </source>
</evidence>
<dbReference type="GO" id="GO:0015421">
    <property type="term" value="F:ABC-type oligopeptide transporter activity"/>
    <property type="evidence" value="ECO:0007669"/>
    <property type="project" value="TreeGrafter"/>
</dbReference>
<organism evidence="11 12">
    <name type="scientific">Ligilactobacillus equi DSM 15833 = JCM 10991</name>
    <dbReference type="NCBI Taxonomy" id="1423740"/>
    <lineage>
        <taxon>Bacteria</taxon>
        <taxon>Bacillati</taxon>
        <taxon>Bacillota</taxon>
        <taxon>Bacilli</taxon>
        <taxon>Lactobacillales</taxon>
        <taxon>Lactobacillaceae</taxon>
        <taxon>Ligilactobacillus</taxon>
    </lineage>
</organism>
<dbReference type="CDD" id="cd03254">
    <property type="entry name" value="ABCC_Glucan_exporter_like"/>
    <property type="match status" value="1"/>
</dbReference>
<evidence type="ECO:0000256" key="2">
    <source>
        <dbReference type="ARBA" id="ARBA00022448"/>
    </source>
</evidence>
<dbReference type="Pfam" id="PF00005">
    <property type="entry name" value="ABC_tran"/>
    <property type="match status" value="1"/>
</dbReference>
<dbReference type="SMART" id="SM00382">
    <property type="entry name" value="AAA"/>
    <property type="match status" value="1"/>
</dbReference>
<accession>A0A0R1TDG8</accession>
<feature type="transmembrane region" description="Helical" evidence="8">
    <location>
        <begin position="20"/>
        <end position="45"/>
    </location>
</feature>
<comment type="caution">
    <text evidence="11">The sequence shown here is derived from an EMBL/GenBank/DDBJ whole genome shotgun (WGS) entry which is preliminary data.</text>
</comment>
<feature type="transmembrane region" description="Helical" evidence="8">
    <location>
        <begin position="164"/>
        <end position="184"/>
    </location>
</feature>
<dbReference type="CDD" id="cd18547">
    <property type="entry name" value="ABC_6TM_Tm288_like"/>
    <property type="match status" value="1"/>
</dbReference>
<dbReference type="InterPro" id="IPR003593">
    <property type="entry name" value="AAA+_ATPase"/>
</dbReference>
<dbReference type="EMBL" id="AZFH01000197">
    <property type="protein sequence ID" value="KRL76723.1"/>
    <property type="molecule type" value="Genomic_DNA"/>
</dbReference>
<evidence type="ECO:0000256" key="6">
    <source>
        <dbReference type="ARBA" id="ARBA00022989"/>
    </source>
</evidence>
<keyword evidence="7 8" id="KW-0472">Membrane</keyword>
<dbReference type="STRING" id="1423740.FC36_GL001838"/>
<feature type="transmembrane region" description="Helical" evidence="8">
    <location>
        <begin position="260"/>
        <end position="290"/>
    </location>
</feature>
<evidence type="ECO:0000259" key="9">
    <source>
        <dbReference type="PROSITE" id="PS50893"/>
    </source>
</evidence>
<dbReference type="PANTHER" id="PTHR43394">
    <property type="entry name" value="ATP-DEPENDENT PERMEASE MDL1, MITOCHONDRIAL"/>
    <property type="match status" value="1"/>
</dbReference>
<dbReference type="GO" id="GO:0005886">
    <property type="term" value="C:plasma membrane"/>
    <property type="evidence" value="ECO:0007669"/>
    <property type="project" value="UniProtKB-SubCell"/>
</dbReference>
<reference evidence="11 12" key="1">
    <citation type="journal article" date="2015" name="Genome Announc.">
        <title>Expanding the biotechnology potential of lactobacilli through comparative genomics of 213 strains and associated genera.</title>
        <authorList>
            <person name="Sun Z."/>
            <person name="Harris H.M."/>
            <person name="McCann A."/>
            <person name="Guo C."/>
            <person name="Argimon S."/>
            <person name="Zhang W."/>
            <person name="Yang X."/>
            <person name="Jeffery I.B."/>
            <person name="Cooney J.C."/>
            <person name="Kagawa T.F."/>
            <person name="Liu W."/>
            <person name="Song Y."/>
            <person name="Salvetti E."/>
            <person name="Wrobel A."/>
            <person name="Rasinkangas P."/>
            <person name="Parkhill J."/>
            <person name="Rea M.C."/>
            <person name="O'Sullivan O."/>
            <person name="Ritari J."/>
            <person name="Douillard F.P."/>
            <person name="Paul Ross R."/>
            <person name="Yang R."/>
            <person name="Briner A.E."/>
            <person name="Felis G.E."/>
            <person name="de Vos W.M."/>
            <person name="Barrangou R."/>
            <person name="Klaenhammer T.R."/>
            <person name="Caufield P.W."/>
            <person name="Cui Y."/>
            <person name="Zhang H."/>
            <person name="O'Toole P.W."/>
        </authorList>
    </citation>
    <scope>NUCLEOTIDE SEQUENCE [LARGE SCALE GENOMIC DNA]</scope>
    <source>
        <strain evidence="11 12">DSM 15833</strain>
    </source>
</reference>
<dbReference type="AlphaFoldDB" id="A0A0R1TDG8"/>
<feature type="transmembrane region" description="Helical" evidence="8">
    <location>
        <begin position="138"/>
        <end position="158"/>
    </location>
</feature>
<dbReference type="OrthoDB" id="9770415at2"/>
<name>A0A0R1TDG8_9LACO</name>
<keyword evidence="5 11" id="KW-0067">ATP-binding</keyword>
<keyword evidence="4" id="KW-0547">Nucleotide-binding</keyword>
<dbReference type="PATRIC" id="fig|1423740.3.peg.1985"/>
<evidence type="ECO:0000256" key="4">
    <source>
        <dbReference type="ARBA" id="ARBA00022741"/>
    </source>
</evidence>
<evidence type="ECO:0000313" key="12">
    <source>
        <dbReference type="Proteomes" id="UP000051048"/>
    </source>
</evidence>
<comment type="subcellular location">
    <subcellularLocation>
        <location evidence="1">Cell membrane</location>
        <topology evidence="1">Multi-pass membrane protein</topology>
    </subcellularLocation>
</comment>
<evidence type="ECO:0000256" key="7">
    <source>
        <dbReference type="ARBA" id="ARBA00023136"/>
    </source>
</evidence>
<dbReference type="GO" id="GO:0005524">
    <property type="term" value="F:ATP binding"/>
    <property type="evidence" value="ECO:0007669"/>
    <property type="project" value="UniProtKB-KW"/>
</dbReference>
<keyword evidence="6 8" id="KW-1133">Transmembrane helix</keyword>
<dbReference type="Pfam" id="PF00664">
    <property type="entry name" value="ABC_membrane"/>
    <property type="match status" value="1"/>
</dbReference>
<sequence length="580" mass="64944">MNRTDSLTTLKKVLKIIARYRFLLILSIFLAGVSVVLQLYIPIIFGRAIDQILGQGQVHFTQIQAYLWQILVLLLIAGVASWVMNLINNRLTYHTIQEIRARAIRQVERLPLKYLDSHASGDTVQRIIGDVDQLSDGLLLGFSQLFSGVVAIFVTIGFMLSKDFIITTMVLILTPVSFLVARYISGRSYKMFRKQTTTRGQQTALINEMVGNEKIVKAFGHEVQASQQFAHVNQELQTYSQEAIFFSSLTNPSTRAVNNIIYALVALVGALRIMANSLTVGGLTVLLAYANQYMKPFNDISSVITELQNSLACAARVFALIEAKPESPDPDQALPEAQGLIDIDHVDFAYDPDKPLIQDFNFTAKPGMKVALVGPTGCGKTTFINLLMRFYDTDKNHIKIDGYKIKEVSRKSLRQNFGMVLQETWIKEGTVRENIILGKPQASEEEIIQAAKDSHSWEFIQQLPQGLDTFITDESLSQGQKQLLCITRVMLQMPPMLILDEATSSIDTRTELKIQAAFDKLMENKTSFIVAHRLSTIQNADCILVMKAGKIIEQGNHDSLMAQNGFYTQLYNAQFAKTAE</sequence>
<feature type="domain" description="ABC transmembrane type-1" evidence="10">
    <location>
        <begin position="25"/>
        <end position="309"/>
    </location>
</feature>
<dbReference type="InterPro" id="IPR003439">
    <property type="entry name" value="ABC_transporter-like_ATP-bd"/>
</dbReference>
<dbReference type="InterPro" id="IPR011527">
    <property type="entry name" value="ABC1_TM_dom"/>
</dbReference>
<dbReference type="FunFam" id="3.40.50.300:FF:000287">
    <property type="entry name" value="Multidrug ABC transporter ATP-binding protein"/>
    <property type="match status" value="1"/>
</dbReference>
<evidence type="ECO:0000256" key="3">
    <source>
        <dbReference type="ARBA" id="ARBA00022692"/>
    </source>
</evidence>
<dbReference type="InterPro" id="IPR039421">
    <property type="entry name" value="Type_1_exporter"/>
</dbReference>
<evidence type="ECO:0000256" key="8">
    <source>
        <dbReference type="SAM" id="Phobius"/>
    </source>
</evidence>
<keyword evidence="3 8" id="KW-0812">Transmembrane</keyword>
<dbReference type="SUPFAM" id="SSF90123">
    <property type="entry name" value="ABC transporter transmembrane region"/>
    <property type="match status" value="1"/>
</dbReference>
<dbReference type="Gene3D" id="3.40.50.300">
    <property type="entry name" value="P-loop containing nucleotide triphosphate hydrolases"/>
    <property type="match status" value="1"/>
</dbReference>
<dbReference type="PROSITE" id="PS50929">
    <property type="entry name" value="ABC_TM1F"/>
    <property type="match status" value="1"/>
</dbReference>
<dbReference type="PROSITE" id="PS50893">
    <property type="entry name" value="ABC_TRANSPORTER_2"/>
    <property type="match status" value="1"/>
</dbReference>